<dbReference type="FunFam" id="3.30.160.60:FF:000901">
    <property type="entry name" value="CCCTC-binding factor like"/>
    <property type="match status" value="1"/>
</dbReference>
<dbReference type="InterPro" id="IPR013087">
    <property type="entry name" value="Znf_C2H2_type"/>
</dbReference>
<feature type="domain" description="C2H2-type" evidence="16">
    <location>
        <begin position="295"/>
        <end position="322"/>
    </location>
</feature>
<reference evidence="17" key="1">
    <citation type="submission" date="2025-08" db="UniProtKB">
        <authorList>
            <consortium name="Ensembl"/>
        </authorList>
    </citation>
    <scope>IDENTIFICATION</scope>
</reference>
<dbReference type="FunFam" id="3.30.160.60:FF:000049">
    <property type="entry name" value="transcriptional repressor CTCF isoform X1"/>
    <property type="match status" value="2"/>
</dbReference>
<dbReference type="Pfam" id="PF23611">
    <property type="entry name" value="zf-C2H2_16"/>
    <property type="match status" value="1"/>
</dbReference>
<dbReference type="FunFam" id="3.30.160.60:FF:000222">
    <property type="entry name" value="Putative transcriptional repressor ctcf"/>
    <property type="match status" value="1"/>
</dbReference>
<feature type="region of interest" description="Disordered" evidence="15">
    <location>
        <begin position="525"/>
        <end position="562"/>
    </location>
</feature>
<evidence type="ECO:0000256" key="4">
    <source>
        <dbReference type="ARBA" id="ARBA00022723"/>
    </source>
</evidence>
<gene>
    <name evidence="17" type="primary">CTCFL</name>
</gene>
<organism evidence="17 18">
    <name type="scientific">Moschus moschiferus</name>
    <name type="common">Siberian musk deer</name>
    <name type="synonym">Moschus sibiricus</name>
    <dbReference type="NCBI Taxonomy" id="68415"/>
    <lineage>
        <taxon>Eukaryota</taxon>
        <taxon>Metazoa</taxon>
        <taxon>Chordata</taxon>
        <taxon>Craniata</taxon>
        <taxon>Vertebrata</taxon>
        <taxon>Euteleostomi</taxon>
        <taxon>Mammalia</taxon>
        <taxon>Eutheria</taxon>
        <taxon>Laurasiatheria</taxon>
        <taxon>Artiodactyla</taxon>
        <taxon>Ruminantia</taxon>
        <taxon>Pecora</taxon>
        <taxon>Moschidae</taxon>
        <taxon>Moschus</taxon>
    </lineage>
</organism>
<feature type="domain" description="C2H2-type" evidence="16">
    <location>
        <begin position="380"/>
        <end position="404"/>
    </location>
</feature>
<keyword evidence="9" id="KW-0238">DNA-binding</keyword>
<evidence type="ECO:0000313" key="17">
    <source>
        <dbReference type="Ensembl" id="ENSMMSP00000027834.1"/>
    </source>
</evidence>
<feature type="region of interest" description="Disordered" evidence="15">
    <location>
        <begin position="1"/>
        <end position="59"/>
    </location>
</feature>
<keyword evidence="18" id="KW-1185">Reference proteome</keyword>
<evidence type="ECO:0000259" key="16">
    <source>
        <dbReference type="PROSITE" id="PS50157"/>
    </source>
</evidence>
<dbReference type="GO" id="GO:0008270">
    <property type="term" value="F:zinc ion binding"/>
    <property type="evidence" value="ECO:0007669"/>
    <property type="project" value="UniProtKB-KW"/>
</dbReference>
<reference evidence="17" key="2">
    <citation type="submission" date="2025-09" db="UniProtKB">
        <authorList>
            <consortium name="Ensembl"/>
        </authorList>
    </citation>
    <scope>IDENTIFICATION</scope>
</reference>
<keyword evidence="3" id="KW-0678">Repressor</keyword>
<feature type="domain" description="C2H2-type" evidence="16">
    <location>
        <begin position="418"/>
        <end position="445"/>
    </location>
</feature>
<dbReference type="SUPFAM" id="SSF57667">
    <property type="entry name" value="beta-beta-alpha zinc fingers"/>
    <property type="match status" value="6"/>
</dbReference>
<dbReference type="FunFam" id="3.30.160.60:FF:000373">
    <property type="entry name" value="Putative transcriptional repressor ctcf"/>
    <property type="match status" value="1"/>
</dbReference>
<evidence type="ECO:0000256" key="2">
    <source>
        <dbReference type="ARBA" id="ARBA00006991"/>
    </source>
</evidence>
<comment type="subcellular location">
    <subcellularLocation>
        <location evidence="1">Nucleus</location>
    </subcellularLocation>
</comment>
<dbReference type="Ensembl" id="ENSMMST00000030676.1">
    <property type="protein sequence ID" value="ENSMMSP00000027834.1"/>
    <property type="gene ID" value="ENSMMSG00000020529.1"/>
</dbReference>
<feature type="region of interest" description="Disordered" evidence="15">
    <location>
        <begin position="236"/>
        <end position="258"/>
    </location>
</feature>
<evidence type="ECO:0000256" key="9">
    <source>
        <dbReference type="ARBA" id="ARBA00023125"/>
    </source>
</evidence>
<dbReference type="GO" id="GO:0005634">
    <property type="term" value="C:nucleus"/>
    <property type="evidence" value="ECO:0007669"/>
    <property type="project" value="UniProtKB-SubCell"/>
</dbReference>
<dbReference type="GO" id="GO:0000978">
    <property type="term" value="F:RNA polymerase II cis-regulatory region sequence-specific DNA binding"/>
    <property type="evidence" value="ECO:0007669"/>
    <property type="project" value="TreeGrafter"/>
</dbReference>
<proteinExistence type="inferred from homology"/>
<comment type="similarity">
    <text evidence="12">Belongs to the CTCF zinc-finger protein family.</text>
</comment>
<dbReference type="InterPro" id="IPR056438">
    <property type="entry name" value="Znf-C2H2_CTCF"/>
</dbReference>
<comment type="similarity">
    <text evidence="2">Belongs to the krueppel C2H2-type zinc-finger protein family.</text>
</comment>
<sequence>MAGAELSVPPEQFTQIKEPELIPDRALEEEEEEEGNDGVCRVKEQSGSAGSDVESAQGPLQTTILEEVPELVLAAPEESERHILTLQTARFPSEEAELQDLSWLDPQQEDEMQVTLHQAESGVQSLLWLGEAAQQSLHQCVFNVQEEVYSLQEMEVMQFQLLEENVTGAIEDYKSAVSLEESTGSIKLQKGQEEEQLLAEGGLSEKTEEQFFLVEARPDERRDEIVLTFSNFNMEEQKEEPELGQAHLEKPSTTKNQNKAKEIKRTFHCNFCKFTSSRISSFNRHMKIHSTEKPHVCHLCLKAFRTVTLLRNHVNTHTGTRPHKCGDCDMAFVTSGELVRHRRYKHTHEKPFKCSVCKYASVEASKLKRHIRSHTGERPFQCSLCNYASKDTYKLKRHMRTHSGVHLRNLHTYEAAEMKCRYCPAVFHDRYTLIQHQKTHKNEKRFKCEHCSYACKQERHMIVHIRTHTGEKPFVCLSCNKCFRQQQLLNVHFKKYHDTNFVPTIYECPKCGKGFSRWSNMHRHSEKCNSGQEKPTTVEKERTMKRKPANKRAAKEDEATAEEVSLMSGELFPGEMVPIDFMDAKTGGEDLEEDLTCDMILALMDK</sequence>
<feature type="domain" description="C2H2-type" evidence="16">
    <location>
        <begin position="267"/>
        <end position="294"/>
    </location>
</feature>
<feature type="compositionally biased region" description="Acidic residues" evidence="15">
    <location>
        <begin position="27"/>
        <end position="36"/>
    </location>
</feature>
<dbReference type="SMART" id="SM00355">
    <property type="entry name" value="ZnF_C2H2"/>
    <property type="match status" value="9"/>
</dbReference>
<evidence type="ECO:0000256" key="14">
    <source>
        <dbReference type="PROSITE-ProRule" id="PRU00042"/>
    </source>
</evidence>
<protein>
    <recommendedName>
        <fullName evidence="13">CCCTC-binding factor</fullName>
    </recommendedName>
</protein>
<dbReference type="PANTHER" id="PTHR24393">
    <property type="entry name" value="ZINC FINGER PROTEIN"/>
    <property type="match status" value="1"/>
</dbReference>
<evidence type="ECO:0000313" key="18">
    <source>
        <dbReference type="Proteomes" id="UP000694544"/>
    </source>
</evidence>
<keyword evidence="7" id="KW-0862">Zinc</keyword>
<evidence type="ECO:0000256" key="13">
    <source>
        <dbReference type="ARBA" id="ARBA00079129"/>
    </source>
</evidence>
<feature type="domain" description="C2H2-type" evidence="16">
    <location>
        <begin position="352"/>
        <end position="379"/>
    </location>
</feature>
<evidence type="ECO:0000256" key="1">
    <source>
        <dbReference type="ARBA" id="ARBA00004123"/>
    </source>
</evidence>
<evidence type="ECO:0000256" key="6">
    <source>
        <dbReference type="ARBA" id="ARBA00022771"/>
    </source>
</evidence>
<name>A0A8C6EE90_MOSMO</name>
<keyword evidence="8" id="KW-0805">Transcription regulation</keyword>
<accession>A0A8C6EE90</accession>
<feature type="domain" description="C2H2-type" evidence="16">
    <location>
        <begin position="323"/>
        <end position="351"/>
    </location>
</feature>
<keyword evidence="4" id="KW-0479">Metal-binding</keyword>
<dbReference type="PROSITE" id="PS00028">
    <property type="entry name" value="ZINC_FINGER_C2H2_1"/>
    <property type="match status" value="4"/>
</dbReference>
<evidence type="ECO:0000256" key="12">
    <source>
        <dbReference type="ARBA" id="ARBA00061457"/>
    </source>
</evidence>
<feature type="domain" description="C2H2-type" evidence="16">
    <location>
        <begin position="506"/>
        <end position="535"/>
    </location>
</feature>
<feature type="compositionally biased region" description="Basic residues" evidence="15">
    <location>
        <begin position="543"/>
        <end position="552"/>
    </location>
</feature>
<dbReference type="Gene3D" id="3.30.160.60">
    <property type="entry name" value="Classic Zinc Finger"/>
    <property type="match status" value="6"/>
</dbReference>
<dbReference type="Pfam" id="PF00096">
    <property type="entry name" value="zf-C2H2"/>
    <property type="match status" value="4"/>
</dbReference>
<keyword evidence="11" id="KW-0539">Nucleus</keyword>
<dbReference type="Proteomes" id="UP000694544">
    <property type="component" value="Unplaced"/>
</dbReference>
<evidence type="ECO:0000256" key="10">
    <source>
        <dbReference type="ARBA" id="ARBA00023163"/>
    </source>
</evidence>
<dbReference type="AlphaFoldDB" id="A0A8C6EE90"/>
<feature type="domain" description="C2H2-type" evidence="16">
    <location>
        <begin position="474"/>
        <end position="497"/>
    </location>
</feature>
<keyword evidence="6 14" id="KW-0863">Zinc-finger</keyword>
<dbReference type="PROSITE" id="PS50157">
    <property type="entry name" value="ZINC_FINGER_C2H2_2"/>
    <property type="match status" value="9"/>
</dbReference>
<dbReference type="PANTHER" id="PTHR24393:SF15">
    <property type="entry name" value="IP01243P-RELATED"/>
    <property type="match status" value="1"/>
</dbReference>
<evidence type="ECO:0000256" key="5">
    <source>
        <dbReference type="ARBA" id="ARBA00022737"/>
    </source>
</evidence>
<feature type="compositionally biased region" description="Basic and acidic residues" evidence="15">
    <location>
        <begin position="17"/>
        <end position="26"/>
    </location>
</feature>
<evidence type="ECO:0000256" key="15">
    <source>
        <dbReference type="SAM" id="MobiDB-lite"/>
    </source>
</evidence>
<dbReference type="InterPro" id="IPR036236">
    <property type="entry name" value="Znf_C2H2_sf"/>
</dbReference>
<dbReference type="GeneTree" id="ENSGT00940000161524"/>
<dbReference type="FunFam" id="3.30.160.60:FF:000420">
    <property type="entry name" value="Putative transcriptional repressor ctcf"/>
    <property type="match status" value="1"/>
</dbReference>
<evidence type="ECO:0000256" key="11">
    <source>
        <dbReference type="ARBA" id="ARBA00023242"/>
    </source>
</evidence>
<evidence type="ECO:0000256" key="8">
    <source>
        <dbReference type="ARBA" id="ARBA00023015"/>
    </source>
</evidence>
<dbReference type="GO" id="GO:0001228">
    <property type="term" value="F:DNA-binding transcription activator activity, RNA polymerase II-specific"/>
    <property type="evidence" value="ECO:0007669"/>
    <property type="project" value="TreeGrafter"/>
</dbReference>
<evidence type="ECO:0000256" key="7">
    <source>
        <dbReference type="ARBA" id="ARBA00022833"/>
    </source>
</evidence>
<feature type="domain" description="C2H2-type" evidence="16">
    <location>
        <begin position="446"/>
        <end position="473"/>
    </location>
</feature>
<evidence type="ECO:0000256" key="3">
    <source>
        <dbReference type="ARBA" id="ARBA00022491"/>
    </source>
</evidence>
<keyword evidence="5" id="KW-0677">Repeat</keyword>
<keyword evidence="10" id="KW-0804">Transcription</keyword>